<gene>
    <name evidence="2" type="ordered locus">Desru_2931</name>
</gene>
<reference evidence="2 3" key="2">
    <citation type="journal article" date="2012" name="Stand. Genomic Sci.">
        <title>Complete genome sequence of the sulfate-reducing firmicute Desulfotomaculum ruminis type strain (DL(T)).</title>
        <authorList>
            <person name="Spring S."/>
            <person name="Visser M."/>
            <person name="Lu M."/>
            <person name="Copeland A."/>
            <person name="Lapidus A."/>
            <person name="Lucas S."/>
            <person name="Cheng J.F."/>
            <person name="Han C."/>
            <person name="Tapia R."/>
            <person name="Goodwin L.A."/>
            <person name="Pitluck S."/>
            <person name="Ivanova N."/>
            <person name="Land M."/>
            <person name="Hauser L."/>
            <person name="Larimer F."/>
            <person name="Rohde M."/>
            <person name="Goker M."/>
            <person name="Detter J.C."/>
            <person name="Kyrpides N.C."/>
            <person name="Woyke T."/>
            <person name="Schaap P.J."/>
            <person name="Plugge C.M."/>
            <person name="Muyzer G."/>
            <person name="Kuever J."/>
            <person name="Pereira I.A."/>
            <person name="Parshina S.N."/>
            <person name="Bernier-Latmani R."/>
            <person name="Stams A.J."/>
            <person name="Klenk H.P."/>
        </authorList>
    </citation>
    <scope>NUCLEOTIDE SEQUENCE [LARGE SCALE GENOMIC DNA]</scope>
    <source>
        <strain evidence="3">ATCC 23193 / DSM 2154 / NCIB 8452 / DL</strain>
    </source>
</reference>
<evidence type="ECO:0000313" key="3">
    <source>
        <dbReference type="Proteomes" id="UP000009234"/>
    </source>
</evidence>
<feature type="region of interest" description="Disordered" evidence="1">
    <location>
        <begin position="1"/>
        <end position="61"/>
    </location>
</feature>
<sequence>MGFGMGPGKGPQIDKKPENHSPVGHKPPHAEKPMKPQQPNSPSKSPHHDLPWANPGQKKKQ</sequence>
<keyword evidence="3" id="KW-1185">Reference proteome</keyword>
<dbReference type="EMBL" id="CP002780">
    <property type="protein sequence ID" value="AEG61145.1"/>
    <property type="molecule type" value="Genomic_DNA"/>
</dbReference>
<protein>
    <submittedName>
        <fullName evidence="2">Uncharacterized protein</fullName>
    </submittedName>
</protein>
<dbReference type="AlphaFoldDB" id="F6DT40"/>
<proteinExistence type="predicted"/>
<evidence type="ECO:0000256" key="1">
    <source>
        <dbReference type="SAM" id="MobiDB-lite"/>
    </source>
</evidence>
<feature type="compositionally biased region" description="Low complexity" evidence="1">
    <location>
        <begin position="35"/>
        <end position="44"/>
    </location>
</feature>
<dbReference type="KEGG" id="dru:Desru_2931"/>
<dbReference type="HOGENOM" id="CLU_2914999_0_0_9"/>
<dbReference type="Proteomes" id="UP000009234">
    <property type="component" value="Chromosome"/>
</dbReference>
<reference evidence="3" key="1">
    <citation type="submission" date="2011-05" db="EMBL/GenBank/DDBJ databases">
        <title>Complete sequence of Desulfotomaculum ruminis DSM 2154.</title>
        <authorList>
            <person name="Lucas S."/>
            <person name="Copeland A."/>
            <person name="Lapidus A."/>
            <person name="Cheng J.-F."/>
            <person name="Goodwin L."/>
            <person name="Pitluck S."/>
            <person name="Lu M."/>
            <person name="Detter J.C."/>
            <person name="Han C."/>
            <person name="Tapia R."/>
            <person name="Land M."/>
            <person name="Hauser L."/>
            <person name="Kyrpides N."/>
            <person name="Ivanova N."/>
            <person name="Mikhailova N."/>
            <person name="Pagani I."/>
            <person name="Stams A.J.M."/>
            <person name="Plugge C.M."/>
            <person name="Muyzer G."/>
            <person name="Kuever J."/>
            <person name="Parshina S.N."/>
            <person name="Ivanova A.E."/>
            <person name="Nazina T.N."/>
            <person name="Brambilla E."/>
            <person name="Spring S."/>
            <person name="Klenk H.-P."/>
            <person name="Woyke T."/>
        </authorList>
    </citation>
    <scope>NUCLEOTIDE SEQUENCE [LARGE SCALE GENOMIC DNA]</scope>
    <source>
        <strain evidence="3">ATCC 23193 / DSM 2154 / NCIB 8452 / DL</strain>
    </source>
</reference>
<name>F6DT40_DESRL</name>
<organism evidence="2 3">
    <name type="scientific">Desulforamulus ruminis (strain ATCC 23193 / DSM 2154 / NCIMB 8452 / DL)</name>
    <name type="common">Desulfotomaculum ruminis</name>
    <dbReference type="NCBI Taxonomy" id="696281"/>
    <lineage>
        <taxon>Bacteria</taxon>
        <taxon>Bacillati</taxon>
        <taxon>Bacillota</taxon>
        <taxon>Clostridia</taxon>
        <taxon>Eubacteriales</taxon>
        <taxon>Peptococcaceae</taxon>
        <taxon>Desulforamulus</taxon>
    </lineage>
</organism>
<evidence type="ECO:0000313" key="2">
    <source>
        <dbReference type="EMBL" id="AEG61145.1"/>
    </source>
</evidence>
<accession>F6DT40</accession>